<dbReference type="InterPro" id="IPR003439">
    <property type="entry name" value="ABC_transporter-like_ATP-bd"/>
</dbReference>
<evidence type="ECO:0000259" key="5">
    <source>
        <dbReference type="Pfam" id="PF00005"/>
    </source>
</evidence>
<reference evidence="7" key="1">
    <citation type="journal article" date="2019" name="Int. J. Syst. Evol. Microbiol.">
        <title>The Global Catalogue of Microorganisms (GCM) 10K type strain sequencing project: providing services to taxonomists for standard genome sequencing and annotation.</title>
        <authorList>
            <consortium name="The Broad Institute Genomics Platform"/>
            <consortium name="The Broad Institute Genome Sequencing Center for Infectious Disease"/>
            <person name="Wu L."/>
            <person name="Ma J."/>
        </authorList>
    </citation>
    <scope>NUCLEOTIDE SEQUENCE [LARGE SCALE GENOMIC DNA]</scope>
    <source>
        <strain evidence="7">JCM 3053</strain>
    </source>
</reference>
<dbReference type="Gene3D" id="3.40.50.300">
    <property type="entry name" value="P-loop containing nucleotide triphosphate hydrolases"/>
    <property type="match status" value="1"/>
</dbReference>
<comment type="caution">
    <text evidence="6">The sequence shown here is derived from an EMBL/GenBank/DDBJ whole genome shotgun (WGS) entry which is preliminary data.</text>
</comment>
<evidence type="ECO:0000256" key="1">
    <source>
        <dbReference type="ARBA" id="ARBA00022448"/>
    </source>
</evidence>
<evidence type="ECO:0000256" key="2">
    <source>
        <dbReference type="ARBA" id="ARBA00022741"/>
    </source>
</evidence>
<dbReference type="SUPFAM" id="SSF52540">
    <property type="entry name" value="P-loop containing nucleoside triphosphate hydrolases"/>
    <property type="match status" value="1"/>
</dbReference>
<dbReference type="PANTHER" id="PTHR45772:SF9">
    <property type="entry name" value="CONSERVED COMPONENT OF ABC TRANSPORTER FOR NATURAL AMINO ACIDS"/>
    <property type="match status" value="1"/>
</dbReference>
<keyword evidence="1" id="KW-0813">Transport</keyword>
<dbReference type="PANTHER" id="PTHR45772">
    <property type="entry name" value="CONSERVED COMPONENT OF ABC TRANSPORTER FOR NATURAL AMINO ACIDS-RELATED"/>
    <property type="match status" value="1"/>
</dbReference>
<organism evidence="6 7">
    <name type="scientific">Streptomyces indiaensis</name>
    <dbReference type="NCBI Taxonomy" id="284033"/>
    <lineage>
        <taxon>Bacteria</taxon>
        <taxon>Bacillati</taxon>
        <taxon>Actinomycetota</taxon>
        <taxon>Actinomycetes</taxon>
        <taxon>Kitasatosporales</taxon>
        <taxon>Streptomycetaceae</taxon>
        <taxon>Streptomyces</taxon>
    </lineage>
</organism>
<evidence type="ECO:0000256" key="4">
    <source>
        <dbReference type="SAM" id="MobiDB-lite"/>
    </source>
</evidence>
<accession>A0ABP5QJ24</accession>
<dbReference type="RefSeq" id="WP_234847050.1">
    <property type="nucleotide sequence ID" value="NZ_BAAART010000072.1"/>
</dbReference>
<keyword evidence="2" id="KW-0547">Nucleotide-binding</keyword>
<evidence type="ECO:0000313" key="7">
    <source>
        <dbReference type="Proteomes" id="UP001501474"/>
    </source>
</evidence>
<feature type="domain" description="ABC transporter" evidence="5">
    <location>
        <begin position="27"/>
        <end position="85"/>
    </location>
</feature>
<keyword evidence="7" id="KW-1185">Reference proteome</keyword>
<dbReference type="InterPro" id="IPR027417">
    <property type="entry name" value="P-loop_NTPase"/>
</dbReference>
<proteinExistence type="predicted"/>
<name>A0ABP5QJ24_9ACTN</name>
<dbReference type="Proteomes" id="UP001501474">
    <property type="component" value="Unassembled WGS sequence"/>
</dbReference>
<dbReference type="EMBL" id="BAAART010000072">
    <property type="protein sequence ID" value="GAA2237303.1"/>
    <property type="molecule type" value="Genomic_DNA"/>
</dbReference>
<evidence type="ECO:0000256" key="3">
    <source>
        <dbReference type="ARBA" id="ARBA00022840"/>
    </source>
</evidence>
<gene>
    <name evidence="6" type="ORF">GCM10010104_35260</name>
</gene>
<evidence type="ECO:0000313" key="6">
    <source>
        <dbReference type="EMBL" id="GAA2237303.1"/>
    </source>
</evidence>
<dbReference type="Pfam" id="PF00005">
    <property type="entry name" value="ABC_tran"/>
    <property type="match status" value="1"/>
</dbReference>
<feature type="region of interest" description="Disordered" evidence="4">
    <location>
        <begin position="16"/>
        <end position="36"/>
    </location>
</feature>
<dbReference type="InterPro" id="IPR051120">
    <property type="entry name" value="ABC_AA/LPS_Transport"/>
</dbReference>
<protein>
    <recommendedName>
        <fullName evidence="5">ABC transporter domain-containing protein</fullName>
    </recommendedName>
</protein>
<sequence length="126" mass="13850">MLENLLLAAPGQRGEGALPALQRPLSRGQERESERRADELLDRFRLGHLRDDFAGTLSGGQRKLLELARALMTRPVMLLFDEPMADGRLVGEGPPHTIGRNAAVVDAYLGKRHDEPEAAGEQGEEE</sequence>
<keyword evidence="3" id="KW-0067">ATP-binding</keyword>